<dbReference type="Proteomes" id="UP001219525">
    <property type="component" value="Unassembled WGS sequence"/>
</dbReference>
<organism evidence="1 2">
    <name type="scientific">Mycena pura</name>
    <dbReference type="NCBI Taxonomy" id="153505"/>
    <lineage>
        <taxon>Eukaryota</taxon>
        <taxon>Fungi</taxon>
        <taxon>Dikarya</taxon>
        <taxon>Basidiomycota</taxon>
        <taxon>Agaricomycotina</taxon>
        <taxon>Agaricomycetes</taxon>
        <taxon>Agaricomycetidae</taxon>
        <taxon>Agaricales</taxon>
        <taxon>Marasmiineae</taxon>
        <taxon>Mycenaceae</taxon>
        <taxon>Mycena</taxon>
    </lineage>
</organism>
<reference evidence="1" key="1">
    <citation type="submission" date="2023-03" db="EMBL/GenBank/DDBJ databases">
        <title>Massive genome expansion in bonnet fungi (Mycena s.s.) driven by repeated elements and novel gene families across ecological guilds.</title>
        <authorList>
            <consortium name="Lawrence Berkeley National Laboratory"/>
            <person name="Harder C.B."/>
            <person name="Miyauchi S."/>
            <person name="Viragh M."/>
            <person name="Kuo A."/>
            <person name="Thoen E."/>
            <person name="Andreopoulos B."/>
            <person name="Lu D."/>
            <person name="Skrede I."/>
            <person name="Drula E."/>
            <person name="Henrissat B."/>
            <person name="Morin E."/>
            <person name="Kohler A."/>
            <person name="Barry K."/>
            <person name="LaButti K."/>
            <person name="Morin E."/>
            <person name="Salamov A."/>
            <person name="Lipzen A."/>
            <person name="Mereny Z."/>
            <person name="Hegedus B."/>
            <person name="Baldrian P."/>
            <person name="Stursova M."/>
            <person name="Weitz H."/>
            <person name="Taylor A."/>
            <person name="Grigoriev I.V."/>
            <person name="Nagy L.G."/>
            <person name="Martin F."/>
            <person name="Kauserud H."/>
        </authorList>
    </citation>
    <scope>NUCLEOTIDE SEQUENCE</scope>
    <source>
        <strain evidence="1">9144</strain>
    </source>
</reference>
<name>A0AAD6VSS0_9AGAR</name>
<comment type="caution">
    <text evidence="1">The sequence shown here is derived from an EMBL/GenBank/DDBJ whole genome shotgun (WGS) entry which is preliminary data.</text>
</comment>
<gene>
    <name evidence="1" type="ORF">GGX14DRAFT_388739</name>
</gene>
<accession>A0AAD6VSS0</accession>
<sequence>MHCWCPLLGETIGSRGSSARDDLSWRRTRAITAQCSRSTARPRARLRSRRRAKIAKRAHWHKREAAAVGGSASGPGTKQAQPQRMLHDPAFLVPVPLYCLPVIPGCAAFAGNIVNGAGGIGRRVWCEQWMRGWLWWMAAVAEFDVRSSLPTANLTLSCVL</sequence>
<evidence type="ECO:0000313" key="1">
    <source>
        <dbReference type="EMBL" id="KAJ7221597.1"/>
    </source>
</evidence>
<keyword evidence="2" id="KW-1185">Reference proteome</keyword>
<evidence type="ECO:0000313" key="2">
    <source>
        <dbReference type="Proteomes" id="UP001219525"/>
    </source>
</evidence>
<dbReference type="AlphaFoldDB" id="A0AAD6VSS0"/>
<proteinExistence type="predicted"/>
<dbReference type="EMBL" id="JARJCW010000008">
    <property type="protein sequence ID" value="KAJ7221597.1"/>
    <property type="molecule type" value="Genomic_DNA"/>
</dbReference>
<protein>
    <submittedName>
        <fullName evidence="1">Uncharacterized protein</fullName>
    </submittedName>
</protein>